<protein>
    <submittedName>
        <fullName evidence="1">Uncharacterized protein</fullName>
    </submittedName>
</protein>
<proteinExistence type="predicted"/>
<dbReference type="EMBL" id="CP013068">
    <property type="protein sequence ID" value="ALV28033.1"/>
    <property type="molecule type" value="Genomic_DNA"/>
</dbReference>
<name>A0A0U3E918_9HYPH</name>
<reference evidence="1 2" key="1">
    <citation type="submission" date="2015-10" db="EMBL/GenBank/DDBJ databases">
        <title>The world's first case of liver abscess caused by Pannonibacter phragmitetus.</title>
        <authorList>
            <person name="Ming D."/>
            <person name="Wang M."/>
            <person name="Zhou Y."/>
            <person name="Jiang T."/>
            <person name="Hu S."/>
        </authorList>
    </citation>
    <scope>NUCLEOTIDE SEQUENCE [LARGE SCALE GENOMIC DNA]</scope>
    <source>
        <strain evidence="1 2">31801</strain>
    </source>
</reference>
<sequence>MSFECSCGMMNKRRLALLKDRQIVNCISPKCYESYVYLSETEEFQRRNFPVQCVSCGEEKFVPVMYMEKELKVGSRLGVRCECGGETYIEWRLMQAQKPASA</sequence>
<evidence type="ECO:0000313" key="1">
    <source>
        <dbReference type="EMBL" id="ALV28033.1"/>
    </source>
</evidence>
<gene>
    <name evidence="1" type="ORF">APZ00_13960</name>
</gene>
<dbReference type="KEGG" id="pphr:APZ00_13960"/>
<keyword evidence="2" id="KW-1185">Reference proteome</keyword>
<organism evidence="1 2">
    <name type="scientific">Pannonibacter phragmitetus</name>
    <dbReference type="NCBI Taxonomy" id="121719"/>
    <lineage>
        <taxon>Bacteria</taxon>
        <taxon>Pseudomonadati</taxon>
        <taxon>Pseudomonadota</taxon>
        <taxon>Alphaproteobacteria</taxon>
        <taxon>Hyphomicrobiales</taxon>
        <taxon>Stappiaceae</taxon>
        <taxon>Pannonibacter</taxon>
    </lineage>
</organism>
<dbReference type="AlphaFoldDB" id="A0A0U3E918"/>
<dbReference type="Proteomes" id="UP000064921">
    <property type="component" value="Chromosome"/>
</dbReference>
<evidence type="ECO:0000313" key="2">
    <source>
        <dbReference type="Proteomes" id="UP000064921"/>
    </source>
</evidence>
<accession>A0A0U3E918</accession>